<evidence type="ECO:0000256" key="2">
    <source>
        <dbReference type="SAM" id="Coils"/>
    </source>
</evidence>
<evidence type="ECO:0000259" key="5">
    <source>
        <dbReference type="PROSITE" id="PS51035"/>
    </source>
</evidence>
<dbReference type="InterPro" id="IPR000626">
    <property type="entry name" value="Ubiquitin-like_dom"/>
</dbReference>
<dbReference type="SUPFAM" id="SSF54236">
    <property type="entry name" value="Ubiquitin-like"/>
    <property type="match status" value="1"/>
</dbReference>
<reference evidence="6 7" key="1">
    <citation type="submission" date="2024-06" db="EMBL/GenBank/DDBJ databases">
        <authorList>
            <person name="Kraege A."/>
            <person name="Thomma B."/>
        </authorList>
    </citation>
    <scope>NUCLEOTIDE SEQUENCE [LARGE SCALE GENOMIC DNA]</scope>
</reference>
<feature type="region of interest" description="Disordered" evidence="3">
    <location>
        <begin position="80"/>
        <end position="143"/>
    </location>
</feature>
<feature type="domain" description="Ubiquitin-like" evidence="4">
    <location>
        <begin position="4"/>
        <end position="74"/>
    </location>
</feature>
<dbReference type="InterPro" id="IPR029071">
    <property type="entry name" value="Ubiquitin-like_domsf"/>
</dbReference>
<organism evidence="6 7">
    <name type="scientific">Coccomyxa viridis</name>
    <dbReference type="NCBI Taxonomy" id="1274662"/>
    <lineage>
        <taxon>Eukaryota</taxon>
        <taxon>Viridiplantae</taxon>
        <taxon>Chlorophyta</taxon>
        <taxon>core chlorophytes</taxon>
        <taxon>Trebouxiophyceae</taxon>
        <taxon>Trebouxiophyceae incertae sedis</taxon>
        <taxon>Coccomyxaceae</taxon>
        <taxon>Coccomyxa</taxon>
    </lineage>
</organism>
<feature type="compositionally biased region" description="Low complexity" evidence="3">
    <location>
        <begin position="105"/>
        <end position="126"/>
    </location>
</feature>
<dbReference type="EMBL" id="CAXHTA020000008">
    <property type="protein sequence ID" value="CAL5223343.1"/>
    <property type="molecule type" value="Genomic_DNA"/>
</dbReference>
<gene>
    <name evidence="6" type="primary">g5845</name>
    <name evidence="6" type="ORF">VP750_LOCUS5002</name>
</gene>
<dbReference type="InterPro" id="IPR003103">
    <property type="entry name" value="BAG_domain"/>
</dbReference>
<evidence type="ECO:0000313" key="6">
    <source>
        <dbReference type="EMBL" id="CAL5223343.1"/>
    </source>
</evidence>
<evidence type="ECO:0000259" key="4">
    <source>
        <dbReference type="PROSITE" id="PS50053"/>
    </source>
</evidence>
<dbReference type="SUPFAM" id="SSF63491">
    <property type="entry name" value="BAG domain"/>
    <property type="match status" value="1"/>
</dbReference>
<dbReference type="Proteomes" id="UP001497392">
    <property type="component" value="Unassembled WGS sequence"/>
</dbReference>
<dbReference type="InterPro" id="IPR036533">
    <property type="entry name" value="BAG_dom_sf"/>
</dbReference>
<accession>A0ABP1FTV3</accession>
<evidence type="ECO:0000256" key="1">
    <source>
        <dbReference type="ARBA" id="ARBA00023186"/>
    </source>
</evidence>
<proteinExistence type="predicted"/>
<evidence type="ECO:0000313" key="7">
    <source>
        <dbReference type="Proteomes" id="UP001497392"/>
    </source>
</evidence>
<dbReference type="Gene3D" id="1.20.58.120">
    <property type="entry name" value="BAG domain"/>
    <property type="match status" value="1"/>
</dbReference>
<comment type="caution">
    <text evidence="6">The sequence shown here is derived from an EMBL/GenBank/DDBJ whole genome shotgun (WGS) entry which is preliminary data.</text>
</comment>
<feature type="domain" description="BAG" evidence="5">
    <location>
        <begin position="152"/>
        <end position="232"/>
    </location>
</feature>
<dbReference type="SMART" id="SM00264">
    <property type="entry name" value="BAG"/>
    <property type="match status" value="1"/>
</dbReference>
<dbReference type="PANTHER" id="PTHR12329:SF16">
    <property type="entry name" value="BAG FAMILY MOLECULAR CHAPERONE REGULATOR 1"/>
    <property type="match status" value="1"/>
</dbReference>
<feature type="coiled-coil region" evidence="2">
    <location>
        <begin position="146"/>
        <end position="173"/>
    </location>
</feature>
<keyword evidence="1" id="KW-0143">Chaperone</keyword>
<dbReference type="PROSITE" id="PS51035">
    <property type="entry name" value="BAG"/>
    <property type="match status" value="1"/>
</dbReference>
<dbReference type="PANTHER" id="PTHR12329">
    <property type="entry name" value="BCL2-ASSOCIATED ATHANOGENE"/>
    <property type="match status" value="1"/>
</dbReference>
<evidence type="ECO:0000256" key="3">
    <source>
        <dbReference type="SAM" id="MobiDB-lite"/>
    </source>
</evidence>
<feature type="compositionally biased region" description="Polar residues" evidence="3">
    <location>
        <begin position="87"/>
        <end position="103"/>
    </location>
</feature>
<dbReference type="InterPro" id="IPR039773">
    <property type="entry name" value="BAG_chaperone_regulator"/>
</dbReference>
<keyword evidence="7" id="KW-1185">Reference proteome</keyword>
<name>A0ABP1FTV3_9CHLO</name>
<dbReference type="PROSITE" id="PS50053">
    <property type="entry name" value="UBIQUITIN_2"/>
    <property type="match status" value="1"/>
</dbReference>
<keyword evidence="2" id="KW-0175">Coiled coil</keyword>
<dbReference type="Pfam" id="PF02179">
    <property type="entry name" value="BAG"/>
    <property type="match status" value="1"/>
</dbReference>
<dbReference type="Gene3D" id="3.10.20.90">
    <property type="entry name" value="Phosphatidylinositol 3-kinase Catalytic Subunit, Chain A, domain 1"/>
    <property type="match status" value="1"/>
</dbReference>
<protein>
    <submittedName>
        <fullName evidence="6">G5845 protein</fullName>
    </submittedName>
</protein>
<sequence length="234" mass="25420">MRTPSLKLKLTYKLDRKETQVPSSSTFGDLKLAASKLFSVPKDGIALLYRGRKKGDNEVLSLSGVKNGADIKVMETEAFRQQKADEQASTEQQPQEPFMSFSSDEAAAARNAAAQEAAQRKAGAAAPPDQATCVPPSQPAKTLTPREAAAAALQKIRHEIDDLAKQAADMEQEIGNSGALANNKAALLTELLTQKLLALDNIDTQGDQELRQERKAEINRINKLLDHLEAMKGR</sequence>